<gene>
    <name evidence="2" type="ORF">C7S16_6779</name>
</gene>
<evidence type="ECO:0000313" key="3">
    <source>
        <dbReference type="Proteomes" id="UP001272137"/>
    </source>
</evidence>
<organism evidence="2 3">
    <name type="scientific">Burkholderia thailandensis</name>
    <dbReference type="NCBI Taxonomy" id="57975"/>
    <lineage>
        <taxon>Bacteria</taxon>
        <taxon>Pseudomonadati</taxon>
        <taxon>Pseudomonadota</taxon>
        <taxon>Betaproteobacteria</taxon>
        <taxon>Burkholderiales</taxon>
        <taxon>Burkholderiaceae</taxon>
        <taxon>Burkholderia</taxon>
        <taxon>pseudomallei group</taxon>
    </lineage>
</organism>
<evidence type="ECO:0000256" key="1">
    <source>
        <dbReference type="SAM" id="MobiDB-lite"/>
    </source>
</evidence>
<protein>
    <submittedName>
        <fullName evidence="2">Uncharacterized protein</fullName>
    </submittedName>
</protein>
<accession>A0AAW9CJ69</accession>
<evidence type="ECO:0000313" key="2">
    <source>
        <dbReference type="EMBL" id="MDW9251005.1"/>
    </source>
</evidence>
<feature type="region of interest" description="Disordered" evidence="1">
    <location>
        <begin position="1"/>
        <end position="22"/>
    </location>
</feature>
<dbReference type="AlphaFoldDB" id="A0AAW9CJ69"/>
<reference evidence="2" key="1">
    <citation type="submission" date="2018-08" db="EMBL/GenBank/DDBJ databases">
        <title>Identification of Burkholderia cepacia strains that express a Burkholderia pseudomallei-like capsular polysaccharide.</title>
        <authorList>
            <person name="Burtnick M.N."/>
            <person name="Vongsouvath M."/>
            <person name="Newton P."/>
            <person name="Wuthiekanun V."/>
            <person name="Limmathurotsakul D."/>
            <person name="Brett P.J."/>
            <person name="Chantratita N."/>
            <person name="Dance D.A."/>
        </authorList>
    </citation>
    <scope>NUCLEOTIDE SEQUENCE</scope>
    <source>
        <strain evidence="2">SBXCC001</strain>
    </source>
</reference>
<comment type="caution">
    <text evidence="2">The sequence shown here is derived from an EMBL/GenBank/DDBJ whole genome shotgun (WGS) entry which is preliminary data.</text>
</comment>
<proteinExistence type="predicted"/>
<dbReference type="EMBL" id="QXCT01000001">
    <property type="protein sequence ID" value="MDW9251005.1"/>
    <property type="molecule type" value="Genomic_DNA"/>
</dbReference>
<name>A0AAW9CJ69_BURTH</name>
<dbReference type="Proteomes" id="UP001272137">
    <property type="component" value="Unassembled WGS sequence"/>
</dbReference>
<sequence length="81" mass="9038">MHSWRRASGRGEMARPWHAGRNRFGREPARVRGILDLLRADPAARAFYPRVVARDEMAESVVAAARELAGSGGSLTTHRER</sequence>